<evidence type="ECO:0000256" key="5">
    <source>
        <dbReference type="ARBA" id="ARBA00022989"/>
    </source>
</evidence>
<dbReference type="Pfam" id="PF00528">
    <property type="entry name" value="BPD_transp_1"/>
    <property type="match status" value="1"/>
</dbReference>
<dbReference type="InterPro" id="IPR051393">
    <property type="entry name" value="ABC_transporter_permease"/>
</dbReference>
<feature type="transmembrane region" description="Helical" evidence="7">
    <location>
        <begin position="268"/>
        <end position="291"/>
    </location>
</feature>
<organism evidence="9 10">
    <name type="scientific">Parablautia intestinalis</name>
    <dbReference type="NCBI Taxonomy" id="2320100"/>
    <lineage>
        <taxon>Bacteria</taxon>
        <taxon>Bacillati</taxon>
        <taxon>Bacillota</taxon>
        <taxon>Clostridia</taxon>
        <taxon>Lachnospirales</taxon>
        <taxon>Lachnospiraceae</taxon>
        <taxon>Parablautia</taxon>
    </lineage>
</organism>
<dbReference type="GO" id="GO:0005886">
    <property type="term" value="C:plasma membrane"/>
    <property type="evidence" value="ECO:0007669"/>
    <property type="project" value="UniProtKB-SubCell"/>
</dbReference>
<evidence type="ECO:0000313" key="9">
    <source>
        <dbReference type="EMBL" id="RKI93592.1"/>
    </source>
</evidence>
<dbReference type="PANTHER" id="PTHR30193">
    <property type="entry name" value="ABC TRANSPORTER PERMEASE PROTEIN"/>
    <property type="match status" value="1"/>
</dbReference>
<comment type="subcellular location">
    <subcellularLocation>
        <location evidence="1 7">Cell membrane</location>
        <topology evidence="1 7">Multi-pass membrane protein</topology>
    </subcellularLocation>
</comment>
<keyword evidence="2 7" id="KW-0813">Transport</keyword>
<name>A0A3A9AQB8_9FIRM</name>
<dbReference type="RefSeq" id="WP_120466478.1">
    <property type="nucleotide sequence ID" value="NZ_CATAJS010000009.1"/>
</dbReference>
<evidence type="ECO:0000256" key="7">
    <source>
        <dbReference type="RuleBase" id="RU363032"/>
    </source>
</evidence>
<feature type="transmembrane region" description="Helical" evidence="7">
    <location>
        <begin position="76"/>
        <end position="100"/>
    </location>
</feature>
<feature type="transmembrane region" description="Helical" evidence="7">
    <location>
        <begin position="112"/>
        <end position="131"/>
    </location>
</feature>
<keyword evidence="5 7" id="KW-1133">Transmembrane helix</keyword>
<comment type="similarity">
    <text evidence="7">Belongs to the binding-protein-dependent transport system permease family.</text>
</comment>
<dbReference type="EMBL" id="RAYQ01000002">
    <property type="protein sequence ID" value="RKI93592.1"/>
    <property type="molecule type" value="Genomic_DNA"/>
</dbReference>
<protein>
    <submittedName>
        <fullName evidence="9">Sugar ABC transporter permease</fullName>
    </submittedName>
</protein>
<sequence>MQKKARKIPRSVLIGWIFLFPSILMYVVFMIYPLLRTFYLSLTDWSGFGQARHIGLNNFLSIFTDTMFRKALQNTLYFAVVSGILSVIVGIAMAWLNLYIRKMEGQVTRTMLFVPNMIAPTITGLLFMFIFTEDIGLMNNFLRAVGLDGLTTAWLANSETVRPSIVVAQIWRQFGLTMILCFAGFQGIPSELIESAQMDGAGTLKVLTRIMLPLIKPQIELATMFTLLGGLKIYDSVVSLTGGGPARQTVVLPMYIIENAFTYSKFGYASAMCVAFIFVVLVFIILLRIIFRGENYEY</sequence>
<evidence type="ECO:0000256" key="6">
    <source>
        <dbReference type="ARBA" id="ARBA00023136"/>
    </source>
</evidence>
<keyword evidence="4 7" id="KW-0812">Transmembrane</keyword>
<dbReference type="CDD" id="cd06261">
    <property type="entry name" value="TM_PBP2"/>
    <property type="match status" value="1"/>
</dbReference>
<keyword evidence="10" id="KW-1185">Reference proteome</keyword>
<evidence type="ECO:0000313" key="10">
    <source>
        <dbReference type="Proteomes" id="UP000280696"/>
    </source>
</evidence>
<keyword evidence="6 7" id="KW-0472">Membrane</keyword>
<dbReference type="AlphaFoldDB" id="A0A3A9AQB8"/>
<feature type="transmembrane region" description="Helical" evidence="7">
    <location>
        <begin position="12"/>
        <end position="35"/>
    </location>
</feature>
<dbReference type="GO" id="GO:0055085">
    <property type="term" value="P:transmembrane transport"/>
    <property type="evidence" value="ECO:0007669"/>
    <property type="project" value="InterPro"/>
</dbReference>
<evidence type="ECO:0000256" key="1">
    <source>
        <dbReference type="ARBA" id="ARBA00004651"/>
    </source>
</evidence>
<evidence type="ECO:0000256" key="2">
    <source>
        <dbReference type="ARBA" id="ARBA00022448"/>
    </source>
</evidence>
<feature type="domain" description="ABC transmembrane type-1" evidence="8">
    <location>
        <begin position="72"/>
        <end position="287"/>
    </location>
</feature>
<evidence type="ECO:0000256" key="4">
    <source>
        <dbReference type="ARBA" id="ARBA00022692"/>
    </source>
</evidence>
<keyword evidence="3" id="KW-1003">Cell membrane</keyword>
<dbReference type="PANTHER" id="PTHR30193:SF41">
    <property type="entry name" value="DIACETYLCHITOBIOSE UPTAKE SYSTEM PERMEASE PROTEIN NGCF"/>
    <property type="match status" value="1"/>
</dbReference>
<dbReference type="InterPro" id="IPR000515">
    <property type="entry name" value="MetI-like"/>
</dbReference>
<reference evidence="9 10" key="1">
    <citation type="submission" date="2018-09" db="EMBL/GenBank/DDBJ databases">
        <title>Murine metabolic-syndrome-specific gut microbial biobank.</title>
        <authorList>
            <person name="Liu C."/>
        </authorList>
    </citation>
    <scope>NUCLEOTIDE SEQUENCE [LARGE SCALE GENOMIC DNA]</scope>
    <source>
        <strain evidence="9 10">0.1xD8-82</strain>
    </source>
</reference>
<evidence type="ECO:0000256" key="3">
    <source>
        <dbReference type="ARBA" id="ARBA00022475"/>
    </source>
</evidence>
<dbReference type="Proteomes" id="UP000280696">
    <property type="component" value="Unassembled WGS sequence"/>
</dbReference>
<dbReference type="OrthoDB" id="9809173at2"/>
<dbReference type="InterPro" id="IPR035906">
    <property type="entry name" value="MetI-like_sf"/>
</dbReference>
<accession>A0A3A9AQB8</accession>
<gene>
    <name evidence="9" type="ORF">D7V94_02540</name>
</gene>
<evidence type="ECO:0000259" key="8">
    <source>
        <dbReference type="PROSITE" id="PS50928"/>
    </source>
</evidence>
<comment type="caution">
    <text evidence="9">The sequence shown here is derived from an EMBL/GenBank/DDBJ whole genome shotgun (WGS) entry which is preliminary data.</text>
</comment>
<dbReference type="Gene3D" id="1.10.3720.10">
    <property type="entry name" value="MetI-like"/>
    <property type="match status" value="1"/>
</dbReference>
<dbReference type="SUPFAM" id="SSF160964">
    <property type="entry name" value="MalF N-terminal region-like"/>
    <property type="match status" value="1"/>
</dbReference>
<dbReference type="SUPFAM" id="SSF161098">
    <property type="entry name" value="MetI-like"/>
    <property type="match status" value="1"/>
</dbReference>
<dbReference type="PROSITE" id="PS50928">
    <property type="entry name" value="ABC_TM1"/>
    <property type="match status" value="1"/>
</dbReference>
<proteinExistence type="inferred from homology"/>